<protein>
    <submittedName>
        <fullName evidence="3">Glycosyltransferase family 15 protein</fullName>
    </submittedName>
</protein>
<dbReference type="GO" id="GO:0000026">
    <property type="term" value="F:alpha-1,2-mannosyltransferase activity"/>
    <property type="evidence" value="ECO:0007669"/>
    <property type="project" value="TreeGrafter"/>
</dbReference>
<dbReference type="OrthoDB" id="439943at2759"/>
<dbReference type="InterPro" id="IPR029044">
    <property type="entry name" value="Nucleotide-diphossugar_trans"/>
</dbReference>
<dbReference type="GO" id="GO:0000032">
    <property type="term" value="P:cell wall mannoprotein biosynthetic process"/>
    <property type="evidence" value="ECO:0007669"/>
    <property type="project" value="TreeGrafter"/>
</dbReference>
<sequence length="360" mass="42241">MVQVFALAFRSHKKLLYIALASLLLLFLFSSSQIPKTSTRWINLNAEEAVLPTAYTAAIIYLARISRVSEILKSLASVNKNLTGHPWPVILFHAGDFEHQSIQMDFVGRIYDYIGTENGSDAFLQRVEFVQLDWQLPKSISADKEIVNPLDSSRWPEYHHILSFFATEIFSHPRLANLTYIMRMDPGSQVTQPLCYDPFEIMHVRRRSYGYLSIGSDPQEYTQKLWPFVHNYTQTHESVDRQLRANKWEWSHRDESGDESLRFQGYETDFEIVKLPAFRRPDVREWLDAVKNYPEGIYKWRWGDAPLRYATVQMFFDAEKDTERLCGIRYFNPDVQYDECPCRPLPSEDVHESLGSWNFW</sequence>
<dbReference type="GO" id="GO:0006487">
    <property type="term" value="P:protein N-linked glycosylation"/>
    <property type="evidence" value="ECO:0007669"/>
    <property type="project" value="TreeGrafter"/>
</dbReference>
<proteinExistence type="inferred from homology"/>
<gene>
    <name evidence="3" type="ORF">PILCRDRAFT_97141</name>
</gene>
<dbReference type="GO" id="GO:0006493">
    <property type="term" value="P:protein O-linked glycosylation"/>
    <property type="evidence" value="ECO:0007669"/>
    <property type="project" value="TreeGrafter"/>
</dbReference>
<dbReference type="SUPFAM" id="SSF53448">
    <property type="entry name" value="Nucleotide-diphospho-sugar transferases"/>
    <property type="match status" value="1"/>
</dbReference>
<dbReference type="AlphaFoldDB" id="A0A0C3C205"/>
<evidence type="ECO:0000313" key="4">
    <source>
        <dbReference type="Proteomes" id="UP000054166"/>
    </source>
</evidence>
<dbReference type="Proteomes" id="UP000054166">
    <property type="component" value="Unassembled WGS sequence"/>
</dbReference>
<dbReference type="GO" id="GO:0016020">
    <property type="term" value="C:membrane"/>
    <property type="evidence" value="ECO:0007669"/>
    <property type="project" value="InterPro"/>
</dbReference>
<evidence type="ECO:0000313" key="3">
    <source>
        <dbReference type="EMBL" id="KIM83587.1"/>
    </source>
</evidence>
<keyword evidence="2 3" id="KW-0808">Transferase</keyword>
<accession>A0A0C3C205</accession>
<dbReference type="GO" id="GO:0005794">
    <property type="term" value="C:Golgi apparatus"/>
    <property type="evidence" value="ECO:0007669"/>
    <property type="project" value="TreeGrafter"/>
</dbReference>
<dbReference type="PANTHER" id="PTHR31121">
    <property type="entry name" value="ALPHA-1,2 MANNOSYLTRANSFERASE KTR1"/>
    <property type="match status" value="1"/>
</dbReference>
<dbReference type="Gene3D" id="3.90.550.10">
    <property type="entry name" value="Spore Coat Polysaccharide Biosynthesis Protein SpsA, Chain A"/>
    <property type="match status" value="1"/>
</dbReference>
<dbReference type="Pfam" id="PF01793">
    <property type="entry name" value="Glyco_transf_15"/>
    <property type="match status" value="1"/>
</dbReference>
<reference evidence="3 4" key="1">
    <citation type="submission" date="2014-04" db="EMBL/GenBank/DDBJ databases">
        <authorList>
            <consortium name="DOE Joint Genome Institute"/>
            <person name="Kuo A."/>
            <person name="Tarkka M."/>
            <person name="Buscot F."/>
            <person name="Kohler A."/>
            <person name="Nagy L.G."/>
            <person name="Floudas D."/>
            <person name="Copeland A."/>
            <person name="Barry K.W."/>
            <person name="Cichocki N."/>
            <person name="Veneault-Fourrey C."/>
            <person name="LaButti K."/>
            <person name="Lindquist E.A."/>
            <person name="Lipzen A."/>
            <person name="Lundell T."/>
            <person name="Morin E."/>
            <person name="Murat C."/>
            <person name="Sun H."/>
            <person name="Tunlid A."/>
            <person name="Henrissat B."/>
            <person name="Grigoriev I.V."/>
            <person name="Hibbett D.S."/>
            <person name="Martin F."/>
            <person name="Nordberg H.P."/>
            <person name="Cantor M.N."/>
            <person name="Hua S.X."/>
        </authorList>
    </citation>
    <scope>NUCLEOTIDE SEQUENCE [LARGE SCALE GENOMIC DNA]</scope>
    <source>
        <strain evidence="3 4">F 1598</strain>
    </source>
</reference>
<organism evidence="3 4">
    <name type="scientific">Piloderma croceum (strain F 1598)</name>
    <dbReference type="NCBI Taxonomy" id="765440"/>
    <lineage>
        <taxon>Eukaryota</taxon>
        <taxon>Fungi</taxon>
        <taxon>Dikarya</taxon>
        <taxon>Basidiomycota</taxon>
        <taxon>Agaricomycotina</taxon>
        <taxon>Agaricomycetes</taxon>
        <taxon>Agaricomycetidae</taxon>
        <taxon>Atheliales</taxon>
        <taxon>Atheliaceae</taxon>
        <taxon>Piloderma</taxon>
    </lineage>
</organism>
<dbReference type="InterPro" id="IPR002685">
    <property type="entry name" value="Glyco_trans_15"/>
</dbReference>
<dbReference type="HOGENOM" id="CLU_778592_0_0_1"/>
<dbReference type="EMBL" id="KN832990">
    <property type="protein sequence ID" value="KIM83587.1"/>
    <property type="molecule type" value="Genomic_DNA"/>
</dbReference>
<dbReference type="InParanoid" id="A0A0C3C205"/>
<comment type="similarity">
    <text evidence="1">Belongs to the glycosyltransferase 15 family.</text>
</comment>
<reference evidence="4" key="2">
    <citation type="submission" date="2015-01" db="EMBL/GenBank/DDBJ databases">
        <title>Evolutionary Origins and Diversification of the Mycorrhizal Mutualists.</title>
        <authorList>
            <consortium name="DOE Joint Genome Institute"/>
            <consortium name="Mycorrhizal Genomics Consortium"/>
            <person name="Kohler A."/>
            <person name="Kuo A."/>
            <person name="Nagy L.G."/>
            <person name="Floudas D."/>
            <person name="Copeland A."/>
            <person name="Barry K.W."/>
            <person name="Cichocki N."/>
            <person name="Veneault-Fourrey C."/>
            <person name="LaButti K."/>
            <person name="Lindquist E.A."/>
            <person name="Lipzen A."/>
            <person name="Lundell T."/>
            <person name="Morin E."/>
            <person name="Murat C."/>
            <person name="Riley R."/>
            <person name="Ohm R."/>
            <person name="Sun H."/>
            <person name="Tunlid A."/>
            <person name="Henrissat B."/>
            <person name="Grigoriev I.V."/>
            <person name="Hibbett D.S."/>
            <person name="Martin F."/>
        </authorList>
    </citation>
    <scope>NUCLEOTIDE SEQUENCE [LARGE SCALE GENOMIC DNA]</scope>
    <source>
        <strain evidence="4">F 1598</strain>
    </source>
</reference>
<dbReference type="PANTHER" id="PTHR31121:SF14">
    <property type="entry name" value="O-GLYCOSIDE ALPHA-1,2-MANNOSYLTRANSFERASE HOMOLOG 6"/>
    <property type="match status" value="1"/>
</dbReference>
<evidence type="ECO:0000256" key="2">
    <source>
        <dbReference type="ARBA" id="ARBA00022679"/>
    </source>
</evidence>
<keyword evidence="4" id="KW-1185">Reference proteome</keyword>
<name>A0A0C3C205_PILCF</name>
<evidence type="ECO:0000256" key="1">
    <source>
        <dbReference type="ARBA" id="ARBA00007677"/>
    </source>
</evidence>